<dbReference type="Gene3D" id="3.40.190.10">
    <property type="entry name" value="Periplasmic binding protein-like II"/>
    <property type="match status" value="1"/>
</dbReference>
<organism evidence="6 7">
    <name type="scientific">Pararhizobium mangrovi</name>
    <dbReference type="NCBI Taxonomy" id="2590452"/>
    <lineage>
        <taxon>Bacteria</taxon>
        <taxon>Pseudomonadati</taxon>
        <taxon>Pseudomonadota</taxon>
        <taxon>Alphaproteobacteria</taxon>
        <taxon>Hyphomicrobiales</taxon>
        <taxon>Rhizobiaceae</taxon>
        <taxon>Rhizobium/Agrobacterium group</taxon>
        <taxon>Pararhizobium</taxon>
    </lineage>
</organism>
<sequence>MKLARLSLLLLATVATALPAAAATLKIGLADDADVLDPDQARTFVGRIVFTALCDKLVDVTPELKIVPQLATKWSWSDDQKTLTMQLRKGVKFQDGTTFDAAAVKANIERSKTLKESRRKSELTSIDSVEVAGDHTVKFHLKQPDATLLAQFADRSGMMMSPTAFKKEGEKFSSDPVCSGPFQFVNRVQQDRIELKKFDGYWNADKIKVDAVTYLPIPDATVRLSNLRSGDLDIVDRVAPTDVKQVEQAPDIHIEKAVSLGYQGITINIDNTKRGDTPIGNEKLLRQALSLSIDRNALNQVVFNGVYKAGNQPFPPTSPWYDKSASMSGRDIDKAKALMKKAGQEKVSLTMNAPNSPQELQVAQVLQSMIKPAGFDLKIQPMEFASLLSADTAGNFELSQIGWSGRIDPDGNIDQFVRCGAGLNDSHYCNKKVDTLLQDARETQDNAERKQKYDAANEILMKDLPIIYLYHQTWLFGVRKDINGFKAYPDGMIRLEGVTKG</sequence>
<dbReference type="GO" id="GO:0043190">
    <property type="term" value="C:ATP-binding cassette (ABC) transporter complex"/>
    <property type="evidence" value="ECO:0007669"/>
    <property type="project" value="InterPro"/>
</dbReference>
<keyword evidence="3 4" id="KW-0732">Signal</keyword>
<comment type="subcellular location">
    <subcellularLocation>
        <location evidence="1">Periplasm</location>
    </subcellularLocation>
</comment>
<comment type="caution">
    <text evidence="6">The sequence shown here is derived from an EMBL/GenBank/DDBJ whole genome shotgun (WGS) entry which is preliminary data.</text>
</comment>
<dbReference type="CDD" id="cd08511">
    <property type="entry name" value="PBP2_NikA_DppA_OppA_like_5"/>
    <property type="match status" value="1"/>
</dbReference>
<dbReference type="PANTHER" id="PTHR30290">
    <property type="entry name" value="PERIPLASMIC BINDING COMPONENT OF ABC TRANSPORTER"/>
    <property type="match status" value="1"/>
</dbReference>
<dbReference type="GO" id="GO:0030288">
    <property type="term" value="C:outer membrane-bounded periplasmic space"/>
    <property type="evidence" value="ECO:0007669"/>
    <property type="project" value="UniProtKB-ARBA"/>
</dbReference>
<dbReference type="Proteomes" id="UP000320314">
    <property type="component" value="Unassembled WGS sequence"/>
</dbReference>
<dbReference type="InterPro" id="IPR030678">
    <property type="entry name" value="Peptide/Ni-bd"/>
</dbReference>
<dbReference type="GO" id="GO:0015833">
    <property type="term" value="P:peptide transport"/>
    <property type="evidence" value="ECO:0007669"/>
    <property type="project" value="TreeGrafter"/>
</dbReference>
<gene>
    <name evidence="6" type="ORF">FJU11_08855</name>
</gene>
<evidence type="ECO:0000259" key="5">
    <source>
        <dbReference type="Pfam" id="PF00496"/>
    </source>
</evidence>
<dbReference type="PANTHER" id="PTHR30290:SF38">
    <property type="entry name" value="D,D-DIPEPTIDE-BINDING PERIPLASMIC PROTEIN DDPA-RELATED"/>
    <property type="match status" value="1"/>
</dbReference>
<evidence type="ECO:0000256" key="4">
    <source>
        <dbReference type="SAM" id="SignalP"/>
    </source>
</evidence>
<dbReference type="OrthoDB" id="9803988at2"/>
<feature type="signal peptide" evidence="4">
    <location>
        <begin position="1"/>
        <end position="22"/>
    </location>
</feature>
<dbReference type="InterPro" id="IPR000914">
    <property type="entry name" value="SBP_5_dom"/>
</dbReference>
<keyword evidence="7" id="KW-1185">Reference proteome</keyword>
<dbReference type="GO" id="GO:1904680">
    <property type="term" value="F:peptide transmembrane transporter activity"/>
    <property type="evidence" value="ECO:0007669"/>
    <property type="project" value="TreeGrafter"/>
</dbReference>
<evidence type="ECO:0000256" key="3">
    <source>
        <dbReference type="ARBA" id="ARBA00022729"/>
    </source>
</evidence>
<evidence type="ECO:0000313" key="7">
    <source>
        <dbReference type="Proteomes" id="UP000320314"/>
    </source>
</evidence>
<dbReference type="InterPro" id="IPR039424">
    <property type="entry name" value="SBP_5"/>
</dbReference>
<dbReference type="PIRSF" id="PIRSF002741">
    <property type="entry name" value="MppA"/>
    <property type="match status" value="1"/>
</dbReference>
<accession>A0A506U6H9</accession>
<feature type="domain" description="Solute-binding protein family 5" evidence="5">
    <location>
        <begin position="65"/>
        <end position="421"/>
    </location>
</feature>
<dbReference type="SUPFAM" id="SSF53850">
    <property type="entry name" value="Periplasmic binding protein-like II"/>
    <property type="match status" value="1"/>
</dbReference>
<feature type="chain" id="PRO_5021360867" evidence="4">
    <location>
        <begin position="23"/>
        <end position="501"/>
    </location>
</feature>
<reference evidence="6 7" key="1">
    <citation type="submission" date="2019-06" db="EMBL/GenBank/DDBJ databases">
        <authorList>
            <person name="Li M."/>
        </authorList>
    </citation>
    <scope>NUCLEOTIDE SEQUENCE [LARGE SCALE GENOMIC DNA]</scope>
    <source>
        <strain evidence="6 7">BGMRC6574</strain>
    </source>
</reference>
<protein>
    <submittedName>
        <fullName evidence="6">ABC transporter substrate-binding protein</fullName>
    </submittedName>
</protein>
<dbReference type="Gene3D" id="3.90.76.10">
    <property type="entry name" value="Dipeptide-binding Protein, Domain 1"/>
    <property type="match status" value="1"/>
</dbReference>
<comment type="similarity">
    <text evidence="2">Belongs to the bacterial solute-binding protein 5 family.</text>
</comment>
<evidence type="ECO:0000256" key="2">
    <source>
        <dbReference type="ARBA" id="ARBA00005695"/>
    </source>
</evidence>
<dbReference type="Pfam" id="PF00496">
    <property type="entry name" value="SBP_bac_5"/>
    <property type="match status" value="1"/>
</dbReference>
<evidence type="ECO:0000256" key="1">
    <source>
        <dbReference type="ARBA" id="ARBA00004418"/>
    </source>
</evidence>
<proteinExistence type="inferred from homology"/>
<dbReference type="Gene3D" id="3.10.105.10">
    <property type="entry name" value="Dipeptide-binding Protein, Domain 3"/>
    <property type="match status" value="1"/>
</dbReference>
<dbReference type="EMBL" id="VHLH01000014">
    <property type="protein sequence ID" value="TPW28674.1"/>
    <property type="molecule type" value="Genomic_DNA"/>
</dbReference>
<dbReference type="AlphaFoldDB" id="A0A506U6H9"/>
<name>A0A506U6H9_9HYPH</name>
<dbReference type="RefSeq" id="WP_141166685.1">
    <property type="nucleotide sequence ID" value="NZ_VHLH01000014.1"/>
</dbReference>
<evidence type="ECO:0000313" key="6">
    <source>
        <dbReference type="EMBL" id="TPW28674.1"/>
    </source>
</evidence>
<dbReference type="InterPro" id="IPR023765">
    <property type="entry name" value="SBP_5_CS"/>
</dbReference>
<dbReference type="PROSITE" id="PS01040">
    <property type="entry name" value="SBP_BACTERIAL_5"/>
    <property type="match status" value="1"/>
</dbReference>